<dbReference type="WBParaSite" id="nRc.2.0.1.t24365-RA">
    <property type="protein sequence ID" value="nRc.2.0.1.t24365-RA"/>
    <property type="gene ID" value="nRc.2.0.1.g24365"/>
</dbReference>
<organism evidence="1 2">
    <name type="scientific">Romanomermis culicivorax</name>
    <name type="common">Nematode worm</name>
    <dbReference type="NCBI Taxonomy" id="13658"/>
    <lineage>
        <taxon>Eukaryota</taxon>
        <taxon>Metazoa</taxon>
        <taxon>Ecdysozoa</taxon>
        <taxon>Nematoda</taxon>
        <taxon>Enoplea</taxon>
        <taxon>Dorylaimia</taxon>
        <taxon>Mermithida</taxon>
        <taxon>Mermithoidea</taxon>
        <taxon>Mermithidae</taxon>
        <taxon>Romanomermis</taxon>
    </lineage>
</organism>
<dbReference type="Proteomes" id="UP000887565">
    <property type="component" value="Unplaced"/>
</dbReference>
<dbReference type="AlphaFoldDB" id="A0A915JEX4"/>
<reference evidence="2" key="1">
    <citation type="submission" date="2022-11" db="UniProtKB">
        <authorList>
            <consortium name="WormBaseParasite"/>
        </authorList>
    </citation>
    <scope>IDENTIFICATION</scope>
</reference>
<evidence type="ECO:0000313" key="2">
    <source>
        <dbReference type="WBParaSite" id="nRc.2.0.1.t24365-RA"/>
    </source>
</evidence>
<name>A0A915JEX4_ROMCU</name>
<evidence type="ECO:0000313" key="1">
    <source>
        <dbReference type="Proteomes" id="UP000887565"/>
    </source>
</evidence>
<accession>A0A915JEX4</accession>
<protein>
    <submittedName>
        <fullName evidence="2">Uncharacterized protein</fullName>
    </submittedName>
</protein>
<keyword evidence="1" id="KW-1185">Reference proteome</keyword>
<sequence length="145" mass="17119">MNKAIFSWRILANVRICSKNSLIRLESWKFSSKWYLWIVTSPCHLPLKEECRRKTPWKPVKGQEAENVSFLRPRGEKSPQFVKSYDSVLSEHFSHFFEKKSLHSQPSAIWLFSGDWTPLPDERCCCFFKKSIDSVKFERKAQSSL</sequence>
<proteinExistence type="predicted"/>